<name>A0A5E4VC48_9BURK</name>
<dbReference type="InterPro" id="IPR014944">
    <property type="entry name" value="Toxin_SymE-like"/>
</dbReference>
<gene>
    <name evidence="2" type="ORF">PTE30175_02439</name>
</gene>
<evidence type="ECO:0000313" key="2">
    <source>
        <dbReference type="EMBL" id="VVE08500.1"/>
    </source>
</evidence>
<accession>A0A5E4VC48</accession>
<evidence type="ECO:0000259" key="1">
    <source>
        <dbReference type="Pfam" id="PF08845"/>
    </source>
</evidence>
<dbReference type="GO" id="GO:0016070">
    <property type="term" value="P:RNA metabolic process"/>
    <property type="evidence" value="ECO:0007669"/>
    <property type="project" value="InterPro"/>
</dbReference>
<dbReference type="Proteomes" id="UP000414233">
    <property type="component" value="Unassembled WGS sequence"/>
</dbReference>
<reference evidence="2 3" key="1">
    <citation type="submission" date="2019-08" db="EMBL/GenBank/DDBJ databases">
        <authorList>
            <person name="Peeters C."/>
        </authorList>
    </citation>
    <scope>NUCLEOTIDE SEQUENCE [LARGE SCALE GENOMIC DNA]</scope>
    <source>
        <strain evidence="2 3">LMG 30175</strain>
    </source>
</reference>
<dbReference type="EMBL" id="CABPRZ010000008">
    <property type="protein sequence ID" value="VVE08500.1"/>
    <property type="molecule type" value="Genomic_DNA"/>
</dbReference>
<protein>
    <recommendedName>
        <fullName evidence="1">Toxin SymE-like domain-containing protein</fullName>
    </recommendedName>
</protein>
<dbReference type="GO" id="GO:0003723">
    <property type="term" value="F:RNA binding"/>
    <property type="evidence" value="ECO:0007669"/>
    <property type="project" value="InterPro"/>
</dbReference>
<sequence>MSGRWLEHAGFKPEDRVKVDVQEGRLVITVV</sequence>
<dbReference type="AlphaFoldDB" id="A0A5E4VC48"/>
<dbReference type="GO" id="GO:0016788">
    <property type="term" value="F:hydrolase activity, acting on ester bonds"/>
    <property type="evidence" value="ECO:0007669"/>
    <property type="project" value="InterPro"/>
</dbReference>
<keyword evidence="3" id="KW-1185">Reference proteome</keyword>
<feature type="domain" description="Toxin SymE-like" evidence="1">
    <location>
        <begin position="1"/>
        <end position="30"/>
    </location>
</feature>
<dbReference type="GO" id="GO:0005737">
    <property type="term" value="C:cytoplasm"/>
    <property type="evidence" value="ECO:0007669"/>
    <property type="project" value="InterPro"/>
</dbReference>
<organism evidence="2 3">
    <name type="scientific">Pandoraea terrae</name>
    <dbReference type="NCBI Taxonomy" id="1537710"/>
    <lineage>
        <taxon>Bacteria</taxon>
        <taxon>Pseudomonadati</taxon>
        <taxon>Pseudomonadota</taxon>
        <taxon>Betaproteobacteria</taxon>
        <taxon>Burkholderiales</taxon>
        <taxon>Burkholderiaceae</taxon>
        <taxon>Pandoraea</taxon>
    </lineage>
</organism>
<dbReference type="Pfam" id="PF08845">
    <property type="entry name" value="SymE_toxin"/>
    <property type="match status" value="1"/>
</dbReference>
<proteinExistence type="predicted"/>
<evidence type="ECO:0000313" key="3">
    <source>
        <dbReference type="Proteomes" id="UP000414233"/>
    </source>
</evidence>